<dbReference type="OrthoDB" id="5877983at2759"/>
<accession>A0A9P0TJR4</accession>
<reference evidence="1" key="1">
    <citation type="submission" date="2022-05" db="EMBL/GenBank/DDBJ databases">
        <authorList>
            <person name="Okamura Y."/>
        </authorList>
    </citation>
    <scope>NUCLEOTIDE SEQUENCE</scope>
</reference>
<dbReference type="AlphaFoldDB" id="A0A9P0TJR4"/>
<dbReference type="Proteomes" id="UP001152562">
    <property type="component" value="Unassembled WGS sequence"/>
</dbReference>
<organism evidence="1 2">
    <name type="scientific">Pieris brassicae</name>
    <name type="common">White butterfly</name>
    <name type="synonym">Large white butterfly</name>
    <dbReference type="NCBI Taxonomy" id="7116"/>
    <lineage>
        <taxon>Eukaryota</taxon>
        <taxon>Metazoa</taxon>
        <taxon>Ecdysozoa</taxon>
        <taxon>Arthropoda</taxon>
        <taxon>Hexapoda</taxon>
        <taxon>Insecta</taxon>
        <taxon>Pterygota</taxon>
        <taxon>Neoptera</taxon>
        <taxon>Endopterygota</taxon>
        <taxon>Lepidoptera</taxon>
        <taxon>Glossata</taxon>
        <taxon>Ditrysia</taxon>
        <taxon>Papilionoidea</taxon>
        <taxon>Pieridae</taxon>
        <taxon>Pierinae</taxon>
        <taxon>Pieris</taxon>
    </lineage>
</organism>
<gene>
    <name evidence="1" type="ORF">PIBRA_LOCUS5421</name>
</gene>
<evidence type="ECO:0000313" key="1">
    <source>
        <dbReference type="EMBL" id="CAH4028603.1"/>
    </source>
</evidence>
<keyword evidence="2" id="KW-1185">Reference proteome</keyword>
<name>A0A9P0TJR4_PIEBR</name>
<proteinExistence type="predicted"/>
<dbReference type="EMBL" id="CALOZG010000005">
    <property type="protein sequence ID" value="CAH4028603.1"/>
    <property type="molecule type" value="Genomic_DNA"/>
</dbReference>
<comment type="caution">
    <text evidence="1">The sequence shown here is derived from an EMBL/GenBank/DDBJ whole genome shotgun (WGS) entry which is preliminary data.</text>
</comment>
<protein>
    <submittedName>
        <fullName evidence="1">Uncharacterized protein</fullName>
    </submittedName>
</protein>
<evidence type="ECO:0000313" key="2">
    <source>
        <dbReference type="Proteomes" id="UP001152562"/>
    </source>
</evidence>
<sequence>MPADDVSDLRDVVDAINRLCENMKTSYDEEEPESVPPDEVVVRRVETYVAEKWSDSVVEEVSDTNQLVTVCEPLSEYYTASSEVSLLSDEMCQPDKEKVDRNYASSEVSLLSDELAQFEDSDKERDDRNSVMAGHVAAMRERFESMTRTSTPCPDILRSASPGFDIFFRNITPSPDQLDKL</sequence>